<dbReference type="EC" id="3.6.-.-" evidence="8"/>
<feature type="binding site" evidence="8">
    <location>
        <begin position="243"/>
        <end position="249"/>
    </location>
    <ligand>
        <name>GTP</name>
        <dbReference type="ChEBI" id="CHEBI:37565"/>
    </ligand>
</feature>
<evidence type="ECO:0000256" key="3">
    <source>
        <dbReference type="ARBA" id="ARBA00022741"/>
    </source>
</evidence>
<gene>
    <name evidence="8" type="primary">mnmE</name>
    <name evidence="8" type="synonym">trmE</name>
    <name evidence="11" type="ORF">BBC0178_023080</name>
</gene>
<feature type="binding site" evidence="8">
    <location>
        <position position="228"/>
    </location>
    <ligand>
        <name>Mg(2+)</name>
        <dbReference type="ChEBI" id="CHEBI:18420"/>
    </ligand>
</feature>
<dbReference type="GO" id="GO:0005737">
    <property type="term" value="C:cytoplasm"/>
    <property type="evidence" value="ECO:0007669"/>
    <property type="project" value="UniProtKB-SubCell"/>
</dbReference>
<dbReference type="FunFam" id="3.30.1360.120:FF:000007">
    <property type="entry name" value="tRNA modification GTPase GTPBP3, mitochondrial"/>
    <property type="match status" value="1"/>
</dbReference>
<keyword evidence="5 8" id="KW-0460">Magnesium</keyword>
<dbReference type="Pfam" id="PF12631">
    <property type="entry name" value="MnmE_helical"/>
    <property type="match status" value="1"/>
</dbReference>
<dbReference type="Pfam" id="PF10396">
    <property type="entry name" value="TrmE_N"/>
    <property type="match status" value="1"/>
</dbReference>
<comment type="subunit">
    <text evidence="8">Homodimer. Heterotetramer of two MnmE and two MnmG subunits.</text>
</comment>
<feature type="binding site" evidence="8">
    <location>
        <position position="20"/>
    </location>
    <ligand>
        <name>(6S)-5-formyl-5,6,7,8-tetrahydrofolate</name>
        <dbReference type="ChEBI" id="CHEBI:57457"/>
    </ligand>
</feature>
<dbReference type="GO" id="GO:0046872">
    <property type="term" value="F:metal ion binding"/>
    <property type="evidence" value="ECO:0007669"/>
    <property type="project" value="UniProtKB-KW"/>
</dbReference>
<dbReference type="EMBL" id="CP015820">
    <property type="protein sequence ID" value="AQT43733.1"/>
    <property type="molecule type" value="Genomic_DNA"/>
</dbReference>
<comment type="caution">
    <text evidence="8">Lacks conserved residue(s) required for the propagation of feature annotation.</text>
</comment>
<evidence type="ECO:0000256" key="4">
    <source>
        <dbReference type="ARBA" id="ARBA00022801"/>
    </source>
</evidence>
<comment type="cofactor">
    <cofactor evidence="8">
        <name>K(+)</name>
        <dbReference type="ChEBI" id="CHEBI:29103"/>
    </cofactor>
    <text evidence="8">Binds 1 potassium ion per subunit.</text>
</comment>
<feature type="binding site" evidence="8">
    <location>
        <position position="117"/>
    </location>
    <ligand>
        <name>(6S)-5-formyl-5,6,7,8-tetrahydrofolate</name>
        <dbReference type="ChEBI" id="CHEBI:57457"/>
    </ligand>
</feature>
<dbReference type="Proteomes" id="UP000189660">
    <property type="component" value="Chromosome"/>
</dbReference>
<dbReference type="Gene3D" id="3.40.50.300">
    <property type="entry name" value="P-loop containing nucleotide triphosphate hydrolases"/>
    <property type="match status" value="1"/>
</dbReference>
<feature type="binding site" evidence="8">
    <location>
        <position position="435"/>
    </location>
    <ligand>
        <name>(6S)-5-formyl-5,6,7,8-tetrahydrofolate</name>
        <dbReference type="ChEBI" id="CHEBI:57457"/>
    </ligand>
</feature>
<protein>
    <recommendedName>
        <fullName evidence="8">tRNA modification GTPase MnmE</fullName>
        <ecNumber evidence="8">3.6.-.-</ecNumber>
    </recommendedName>
</protein>
<dbReference type="PANTHER" id="PTHR42714:SF2">
    <property type="entry name" value="TRNA MODIFICATION GTPASE GTPBP3, MITOCHONDRIAL"/>
    <property type="match status" value="1"/>
</dbReference>
<dbReference type="Gene3D" id="1.20.120.430">
    <property type="entry name" value="tRNA modification GTPase MnmE domain 2"/>
    <property type="match status" value="1"/>
</dbReference>
<feature type="binding site" evidence="8">
    <location>
        <position position="77"/>
    </location>
    <ligand>
        <name>(6S)-5-formyl-5,6,7,8-tetrahydrofolate</name>
        <dbReference type="ChEBI" id="CHEBI:57457"/>
    </ligand>
</feature>
<evidence type="ECO:0000256" key="2">
    <source>
        <dbReference type="ARBA" id="ARBA00022694"/>
    </source>
</evidence>
<evidence type="ECO:0000313" key="11">
    <source>
        <dbReference type="EMBL" id="AQT43733.1"/>
    </source>
</evidence>
<dbReference type="OrthoDB" id="9805918at2"/>
<feature type="binding site" evidence="8">
    <location>
        <begin position="268"/>
        <end position="271"/>
    </location>
    <ligand>
        <name>GTP</name>
        <dbReference type="ChEBI" id="CHEBI:37565"/>
    </ligand>
</feature>
<sequence>MDTIFALSSGKLPSGVAVIRVSGDMTKTIVKTLLGKVPAPRLMTYGKLTSQEGEFLDNALTVFFSSPHSFTGDDSVEFHLHGGKAVVDRFLNELEKFDACRLAEPGEFSRRAFINGKLDLTEAEGLADLIEAETESQRRLAIMGATGKLAALYRDWRNNLIKARAMIEAELDFSDEEDVPGSVSEIVWDNLRNLSRSISEFVEKSERVASMRDGIKIVIAGAPNAGKSSIINKLSGFDVAIVTDEAGTTRDALETRIVIDGYQILLTDTAGLRETENKVEKLGIEVAYNRLKDADLVLLVDDLSNPVPIELPETDADIWHVGNKVDLAKGSLEKWPIQFSTKTGEGFDSFVKAIASFCSCFSYDVGEVVTARKRQLTLLKTAISEIDHAIRYEDRDLSLRAEHLRLAADSLGRITGDIDVEDILDVIFSQFCIGK</sequence>
<reference evidence="11 12" key="1">
    <citation type="submission" date="2016-11" db="EMBL/GenBank/DDBJ databases">
        <title>Comparative genomics of Bartonella apis.</title>
        <authorList>
            <person name="Engel P."/>
        </authorList>
    </citation>
    <scope>NUCLEOTIDE SEQUENCE [LARGE SCALE GENOMIC DNA]</scope>
    <source>
        <strain evidence="11 12">BBC0178</strain>
    </source>
</reference>
<dbReference type="SUPFAM" id="SSF52540">
    <property type="entry name" value="P-loop containing nucleoside triphosphate hydrolases"/>
    <property type="match status" value="1"/>
</dbReference>
<organism evidence="11 12">
    <name type="scientific">Bartonella apihabitans</name>
    <dbReference type="NCBI Taxonomy" id="2750929"/>
    <lineage>
        <taxon>Bacteria</taxon>
        <taxon>Pseudomonadati</taxon>
        <taxon>Pseudomonadota</taxon>
        <taxon>Alphaproteobacteria</taxon>
        <taxon>Hyphomicrobiales</taxon>
        <taxon>Bartonellaceae</taxon>
        <taxon>Bartonella</taxon>
    </lineage>
</organism>
<keyword evidence="8" id="KW-0963">Cytoplasm</keyword>
<dbReference type="InterPro" id="IPR027266">
    <property type="entry name" value="TrmE/GcvT-like"/>
</dbReference>
<dbReference type="GO" id="GO:0003924">
    <property type="term" value="F:GTPase activity"/>
    <property type="evidence" value="ECO:0007669"/>
    <property type="project" value="UniProtKB-UniRule"/>
</dbReference>
<dbReference type="Pfam" id="PF01926">
    <property type="entry name" value="MMR_HSR1"/>
    <property type="match status" value="1"/>
</dbReference>
<comment type="subcellular location">
    <subcellularLocation>
        <location evidence="8">Cytoplasm</location>
    </subcellularLocation>
</comment>
<keyword evidence="4 8" id="KW-0378">Hydrolase</keyword>
<evidence type="ECO:0000256" key="9">
    <source>
        <dbReference type="RuleBase" id="RU003313"/>
    </source>
</evidence>
<dbReference type="NCBIfam" id="TIGR00231">
    <property type="entry name" value="small_GTP"/>
    <property type="match status" value="1"/>
</dbReference>
<dbReference type="InterPro" id="IPR027417">
    <property type="entry name" value="P-loop_NTPase"/>
</dbReference>
<evidence type="ECO:0000256" key="6">
    <source>
        <dbReference type="ARBA" id="ARBA00022958"/>
    </source>
</evidence>
<proteinExistence type="inferred from homology"/>
<dbReference type="RefSeq" id="WP_078040273.1">
    <property type="nucleotide sequence ID" value="NZ_CP015820.1"/>
</dbReference>
<feature type="binding site" evidence="8">
    <location>
        <begin position="224"/>
        <end position="229"/>
    </location>
    <ligand>
        <name>GTP</name>
        <dbReference type="ChEBI" id="CHEBI:37565"/>
    </ligand>
</feature>
<dbReference type="PANTHER" id="PTHR42714">
    <property type="entry name" value="TRNA MODIFICATION GTPASE GTPBP3"/>
    <property type="match status" value="1"/>
</dbReference>
<dbReference type="InterPro" id="IPR004520">
    <property type="entry name" value="GTPase_MnmE"/>
</dbReference>
<dbReference type="KEGG" id="bapa:BBC0178_023080"/>
<keyword evidence="8" id="KW-0479">Metal-binding</keyword>
<dbReference type="HAMAP" id="MF_00379">
    <property type="entry name" value="GTPase_MnmE"/>
    <property type="match status" value="1"/>
</dbReference>
<dbReference type="CDD" id="cd14858">
    <property type="entry name" value="TrmE_N"/>
    <property type="match status" value="1"/>
</dbReference>
<evidence type="ECO:0000256" key="5">
    <source>
        <dbReference type="ARBA" id="ARBA00022842"/>
    </source>
</evidence>
<dbReference type="AlphaFoldDB" id="A0A1U9MEI4"/>
<dbReference type="SUPFAM" id="SSF116878">
    <property type="entry name" value="TrmE connector domain"/>
    <property type="match status" value="1"/>
</dbReference>
<dbReference type="Gene3D" id="3.30.1360.120">
    <property type="entry name" value="Probable tRNA modification gtpase trme, domain 1"/>
    <property type="match status" value="1"/>
</dbReference>
<comment type="function">
    <text evidence="8">Exhibits a very high intrinsic GTPase hydrolysis rate. Involved in the addition of a carboxymethylaminomethyl (cmnm) group at the wobble position (U34) of certain tRNAs, forming tRNA-cmnm(5)s(2)U34.</text>
</comment>
<evidence type="ECO:0000256" key="7">
    <source>
        <dbReference type="ARBA" id="ARBA00023134"/>
    </source>
</evidence>
<accession>A0A1U9MEI4</accession>
<dbReference type="GO" id="GO:0005525">
    <property type="term" value="F:GTP binding"/>
    <property type="evidence" value="ECO:0007669"/>
    <property type="project" value="UniProtKB-UniRule"/>
</dbReference>
<keyword evidence="6 8" id="KW-0630">Potassium</keyword>
<dbReference type="InterPro" id="IPR025867">
    <property type="entry name" value="MnmE_helical"/>
</dbReference>
<evidence type="ECO:0000256" key="1">
    <source>
        <dbReference type="ARBA" id="ARBA00011043"/>
    </source>
</evidence>
<comment type="similarity">
    <text evidence="1 8 9">Belongs to the TRAFAC class TrmE-Era-EngA-EngB-Septin-like GTPase superfamily. TrmE GTPase family.</text>
</comment>
<keyword evidence="12" id="KW-1185">Reference proteome</keyword>
<dbReference type="NCBIfam" id="NF003661">
    <property type="entry name" value="PRK05291.1-3"/>
    <property type="match status" value="1"/>
</dbReference>
<dbReference type="GO" id="GO:0002098">
    <property type="term" value="P:tRNA wobble uridine modification"/>
    <property type="evidence" value="ECO:0007669"/>
    <property type="project" value="TreeGrafter"/>
</dbReference>
<dbReference type="NCBIfam" id="TIGR00450">
    <property type="entry name" value="mnmE_trmE_thdF"/>
    <property type="match status" value="1"/>
</dbReference>
<dbReference type="InterPro" id="IPR031168">
    <property type="entry name" value="G_TrmE"/>
</dbReference>
<keyword evidence="3 8" id="KW-0547">Nucleotide-binding</keyword>
<name>A0A1U9MEI4_9HYPH</name>
<feature type="binding site" evidence="8">
    <location>
        <position position="249"/>
    </location>
    <ligand>
        <name>Mg(2+)</name>
        <dbReference type="ChEBI" id="CHEBI:18420"/>
    </ligand>
</feature>
<dbReference type="CDD" id="cd04164">
    <property type="entry name" value="trmE"/>
    <property type="match status" value="1"/>
</dbReference>
<dbReference type="InterPro" id="IPR005225">
    <property type="entry name" value="Small_GTP-bd"/>
</dbReference>
<evidence type="ECO:0000313" key="12">
    <source>
        <dbReference type="Proteomes" id="UP000189660"/>
    </source>
</evidence>
<keyword evidence="2 8" id="KW-0819">tRNA processing</keyword>
<dbReference type="GO" id="GO:0030488">
    <property type="term" value="P:tRNA methylation"/>
    <property type="evidence" value="ECO:0007669"/>
    <property type="project" value="TreeGrafter"/>
</dbReference>
<feature type="domain" description="TrmE-type G" evidence="10">
    <location>
        <begin position="214"/>
        <end position="359"/>
    </location>
</feature>
<keyword evidence="7 8" id="KW-0342">GTP-binding</keyword>
<dbReference type="InterPro" id="IPR018948">
    <property type="entry name" value="GTP-bd_TrmE_N"/>
</dbReference>
<dbReference type="InterPro" id="IPR006073">
    <property type="entry name" value="GTP-bd"/>
</dbReference>
<dbReference type="PROSITE" id="PS51709">
    <property type="entry name" value="G_TRME"/>
    <property type="match status" value="1"/>
</dbReference>
<evidence type="ECO:0000259" key="10">
    <source>
        <dbReference type="PROSITE" id="PS51709"/>
    </source>
</evidence>
<dbReference type="InterPro" id="IPR027368">
    <property type="entry name" value="MnmE_dom2"/>
</dbReference>
<evidence type="ECO:0000256" key="8">
    <source>
        <dbReference type="HAMAP-Rule" id="MF_00379"/>
    </source>
</evidence>